<dbReference type="Proteomes" id="UP001212841">
    <property type="component" value="Unassembled WGS sequence"/>
</dbReference>
<protein>
    <submittedName>
        <fullName evidence="2">Uncharacterized protein</fullName>
    </submittedName>
</protein>
<evidence type="ECO:0000256" key="1">
    <source>
        <dbReference type="SAM" id="Phobius"/>
    </source>
</evidence>
<feature type="non-terminal residue" evidence="2">
    <location>
        <position position="1"/>
    </location>
</feature>
<dbReference type="AlphaFoldDB" id="A0AAD5X4B0"/>
<name>A0AAD5X4B0_9FUNG</name>
<proteinExistence type="predicted"/>
<comment type="caution">
    <text evidence="2">The sequence shown here is derived from an EMBL/GenBank/DDBJ whole genome shotgun (WGS) entry which is preliminary data.</text>
</comment>
<feature type="transmembrane region" description="Helical" evidence="1">
    <location>
        <begin position="138"/>
        <end position="161"/>
    </location>
</feature>
<keyword evidence="1" id="KW-0472">Membrane</keyword>
<keyword evidence="1" id="KW-1133">Transmembrane helix</keyword>
<accession>A0AAD5X4B0</accession>
<organism evidence="2 3">
    <name type="scientific">Rhizophlyctis rosea</name>
    <dbReference type="NCBI Taxonomy" id="64517"/>
    <lineage>
        <taxon>Eukaryota</taxon>
        <taxon>Fungi</taxon>
        <taxon>Fungi incertae sedis</taxon>
        <taxon>Chytridiomycota</taxon>
        <taxon>Chytridiomycota incertae sedis</taxon>
        <taxon>Chytridiomycetes</taxon>
        <taxon>Rhizophlyctidales</taxon>
        <taxon>Rhizophlyctidaceae</taxon>
        <taxon>Rhizophlyctis</taxon>
    </lineage>
</organism>
<keyword evidence="1" id="KW-0812">Transmembrane</keyword>
<sequence length="249" mass="27235">VVRVEALVRYGISTTGGAVKSGVEKLKLVVPGGGTVEPDSGNMSDGVGTRRNSSDLLKAAKDYLGLVEGLEFPWWAANQAGLTLIPESTEHAGRRVSMLLGAHLERLAAINADTNAPCQVFTDTVLLHLQPLPPLQGFLAALFCLSWFILTIHLLASGSALRRTSPRWQWRVLAIPTSPLRLGTDIAELLVSETQNLGGLSEAYDVEPHLSHLQVRFGEDRRTRGERVGHLRVGMVHEICKLNVDRQYY</sequence>
<keyword evidence="3" id="KW-1185">Reference proteome</keyword>
<reference evidence="2" key="1">
    <citation type="submission" date="2020-05" db="EMBL/GenBank/DDBJ databases">
        <title>Phylogenomic resolution of chytrid fungi.</title>
        <authorList>
            <person name="Stajich J.E."/>
            <person name="Amses K."/>
            <person name="Simmons R."/>
            <person name="Seto K."/>
            <person name="Myers J."/>
            <person name="Bonds A."/>
            <person name="Quandt C.A."/>
            <person name="Barry K."/>
            <person name="Liu P."/>
            <person name="Grigoriev I."/>
            <person name="Longcore J.E."/>
            <person name="James T.Y."/>
        </authorList>
    </citation>
    <scope>NUCLEOTIDE SEQUENCE</scope>
    <source>
        <strain evidence="2">JEL0318</strain>
    </source>
</reference>
<evidence type="ECO:0000313" key="2">
    <source>
        <dbReference type="EMBL" id="KAJ3051159.1"/>
    </source>
</evidence>
<evidence type="ECO:0000313" key="3">
    <source>
        <dbReference type="Proteomes" id="UP001212841"/>
    </source>
</evidence>
<dbReference type="EMBL" id="JADGJD010000427">
    <property type="protein sequence ID" value="KAJ3051159.1"/>
    <property type="molecule type" value="Genomic_DNA"/>
</dbReference>
<gene>
    <name evidence="2" type="ORF">HK097_007856</name>
</gene>